<accession>A0A6A1VA02</accession>
<dbReference type="Gene3D" id="2.160.20.10">
    <property type="entry name" value="Single-stranded right-handed beta-helix, Pectin lyase-like"/>
    <property type="match status" value="1"/>
</dbReference>
<dbReference type="AlphaFoldDB" id="A0A6A1VA02"/>
<dbReference type="PANTHER" id="PTHR31375">
    <property type="match status" value="1"/>
</dbReference>
<dbReference type="PROSITE" id="PS00502">
    <property type="entry name" value="POLYGALACTURONASE"/>
    <property type="match status" value="1"/>
</dbReference>
<comment type="similarity">
    <text evidence="2 9">Belongs to the glycosyl hydrolase 28 family.</text>
</comment>
<dbReference type="InterPro" id="IPR006626">
    <property type="entry name" value="PbH1"/>
</dbReference>
<dbReference type="InterPro" id="IPR011050">
    <property type="entry name" value="Pectin_lyase_fold/virulence"/>
</dbReference>
<proteinExistence type="inferred from homology"/>
<name>A0A6A1VA02_9ROSI</name>
<dbReference type="GO" id="GO:0005975">
    <property type="term" value="P:carbohydrate metabolic process"/>
    <property type="evidence" value="ECO:0007669"/>
    <property type="project" value="InterPro"/>
</dbReference>
<evidence type="ECO:0000256" key="5">
    <source>
        <dbReference type="ARBA" id="ARBA00022801"/>
    </source>
</evidence>
<dbReference type="OrthoDB" id="187139at2759"/>
<keyword evidence="6 9" id="KW-0326">Glycosidase</keyword>
<comment type="subcellular location">
    <subcellularLocation>
        <location evidence="1">Secreted</location>
        <location evidence="1">Cell wall</location>
    </subcellularLocation>
</comment>
<dbReference type="GO" id="GO:0004650">
    <property type="term" value="F:polygalacturonase activity"/>
    <property type="evidence" value="ECO:0007669"/>
    <property type="project" value="InterPro"/>
</dbReference>
<evidence type="ECO:0000313" key="12">
    <source>
        <dbReference type="Proteomes" id="UP000516437"/>
    </source>
</evidence>
<sequence>MGFKLNIATISLLLILTSTARAQSGVFDVRNYGAQANGDITLVQGTLQAPGDPSFFKDASWVTLERIDSLTLSGGGTFDGQGKTAWGKNDCSKNKFCSPLPINIRLNFVTNSEIRDITSLDSKQFHINVLGCQNVTFRRVTITAPEDSLNTDGIHIGRSTGIRIIDSHIGTGDDCVSLGDGSKDIVVKGVSCGPGHGISIGSLGKYDGEEPVVGVKVIGCTLTKTMNGVRIKTWPNSFDGAASHMRFENITMDNVANPIIIDQVYCPYNQCQAEIPSKIKISKVSFENIRGTTTTKQAVQLHCSKALPCQNVQLRDIDLAYNGNDGDAISECINVTPNIDGIQNPPACSVKA</sequence>
<gene>
    <name evidence="11" type="ORF">CJ030_MR6G006739</name>
</gene>
<evidence type="ECO:0000256" key="6">
    <source>
        <dbReference type="ARBA" id="ARBA00023295"/>
    </source>
</evidence>
<feature type="signal peptide" evidence="10">
    <location>
        <begin position="1"/>
        <end position="22"/>
    </location>
</feature>
<feature type="chain" id="PRO_5025543474" evidence="10">
    <location>
        <begin position="23"/>
        <end position="352"/>
    </location>
</feature>
<evidence type="ECO:0000256" key="7">
    <source>
        <dbReference type="ARBA" id="ARBA00023316"/>
    </source>
</evidence>
<dbReference type="InterPro" id="IPR012334">
    <property type="entry name" value="Pectin_lyas_fold"/>
</dbReference>
<evidence type="ECO:0000256" key="8">
    <source>
        <dbReference type="PROSITE-ProRule" id="PRU10052"/>
    </source>
</evidence>
<keyword evidence="3" id="KW-0134">Cell wall</keyword>
<protein>
    <submittedName>
        <fullName evidence="11">Exopolygalacturonase</fullName>
    </submittedName>
</protein>
<organism evidence="11 12">
    <name type="scientific">Morella rubra</name>
    <name type="common">Chinese bayberry</name>
    <dbReference type="NCBI Taxonomy" id="262757"/>
    <lineage>
        <taxon>Eukaryota</taxon>
        <taxon>Viridiplantae</taxon>
        <taxon>Streptophyta</taxon>
        <taxon>Embryophyta</taxon>
        <taxon>Tracheophyta</taxon>
        <taxon>Spermatophyta</taxon>
        <taxon>Magnoliopsida</taxon>
        <taxon>eudicotyledons</taxon>
        <taxon>Gunneridae</taxon>
        <taxon>Pentapetalae</taxon>
        <taxon>rosids</taxon>
        <taxon>fabids</taxon>
        <taxon>Fagales</taxon>
        <taxon>Myricaceae</taxon>
        <taxon>Morella</taxon>
    </lineage>
</organism>
<evidence type="ECO:0000256" key="3">
    <source>
        <dbReference type="ARBA" id="ARBA00022512"/>
    </source>
</evidence>
<evidence type="ECO:0000256" key="9">
    <source>
        <dbReference type="RuleBase" id="RU361169"/>
    </source>
</evidence>
<dbReference type="Pfam" id="PF00295">
    <property type="entry name" value="Glyco_hydro_28"/>
    <property type="match status" value="1"/>
</dbReference>
<keyword evidence="5 9" id="KW-0378">Hydrolase</keyword>
<evidence type="ECO:0000256" key="10">
    <source>
        <dbReference type="SAM" id="SignalP"/>
    </source>
</evidence>
<keyword evidence="4" id="KW-0964">Secreted</keyword>
<keyword evidence="12" id="KW-1185">Reference proteome</keyword>
<evidence type="ECO:0000256" key="2">
    <source>
        <dbReference type="ARBA" id="ARBA00008834"/>
    </source>
</evidence>
<keyword evidence="10" id="KW-0732">Signal</keyword>
<keyword evidence="7" id="KW-0961">Cell wall biogenesis/degradation</keyword>
<dbReference type="SUPFAM" id="SSF51126">
    <property type="entry name" value="Pectin lyase-like"/>
    <property type="match status" value="1"/>
</dbReference>
<evidence type="ECO:0000256" key="4">
    <source>
        <dbReference type="ARBA" id="ARBA00022525"/>
    </source>
</evidence>
<dbReference type="InterPro" id="IPR000743">
    <property type="entry name" value="Glyco_hydro_28"/>
</dbReference>
<evidence type="ECO:0000256" key="1">
    <source>
        <dbReference type="ARBA" id="ARBA00004191"/>
    </source>
</evidence>
<feature type="active site" evidence="8">
    <location>
        <position position="196"/>
    </location>
</feature>
<dbReference type="FunFam" id="2.160.20.10:FF:000004">
    <property type="entry name" value="Pectin lyase-like superfamily protein"/>
    <property type="match status" value="1"/>
</dbReference>
<dbReference type="EMBL" id="RXIC02000024">
    <property type="protein sequence ID" value="KAB1208698.1"/>
    <property type="molecule type" value="Genomic_DNA"/>
</dbReference>
<evidence type="ECO:0000313" key="11">
    <source>
        <dbReference type="EMBL" id="KAB1208698.1"/>
    </source>
</evidence>
<dbReference type="SMART" id="SM00710">
    <property type="entry name" value="PbH1"/>
    <property type="match status" value="6"/>
</dbReference>
<comment type="caution">
    <text evidence="11">The sequence shown here is derived from an EMBL/GenBank/DDBJ whole genome shotgun (WGS) entry which is preliminary data.</text>
</comment>
<reference evidence="11 12" key="1">
    <citation type="journal article" date="2019" name="Plant Biotechnol. J.">
        <title>The red bayberry genome and genetic basis of sex determination.</title>
        <authorList>
            <person name="Jia H.M."/>
            <person name="Jia H.J."/>
            <person name="Cai Q.L."/>
            <person name="Wang Y."/>
            <person name="Zhao H.B."/>
            <person name="Yang W.F."/>
            <person name="Wang G.Y."/>
            <person name="Li Y.H."/>
            <person name="Zhan D.L."/>
            <person name="Shen Y.T."/>
            <person name="Niu Q.F."/>
            <person name="Chang L."/>
            <person name="Qiu J."/>
            <person name="Zhao L."/>
            <person name="Xie H.B."/>
            <person name="Fu W.Y."/>
            <person name="Jin J."/>
            <person name="Li X.W."/>
            <person name="Jiao Y."/>
            <person name="Zhou C.C."/>
            <person name="Tu T."/>
            <person name="Chai C.Y."/>
            <person name="Gao J.L."/>
            <person name="Fan L.J."/>
            <person name="van de Weg E."/>
            <person name="Wang J.Y."/>
            <person name="Gao Z.S."/>
        </authorList>
    </citation>
    <scope>NUCLEOTIDE SEQUENCE [LARGE SCALE GENOMIC DNA]</scope>
    <source>
        <tissue evidence="11">Leaves</tissue>
    </source>
</reference>
<dbReference type="GO" id="GO:0071555">
    <property type="term" value="P:cell wall organization"/>
    <property type="evidence" value="ECO:0007669"/>
    <property type="project" value="UniProtKB-KW"/>
</dbReference>
<dbReference type="Proteomes" id="UP000516437">
    <property type="component" value="Chromosome 6"/>
</dbReference>